<reference evidence="2 3" key="1">
    <citation type="submission" date="2019-06" db="EMBL/GenBank/DDBJ databases">
        <authorList>
            <person name="Li J."/>
        </authorList>
    </citation>
    <scope>NUCLEOTIDE SEQUENCE [LARGE SCALE GENOMIC DNA]</scope>
    <source>
        <strain evidence="2 3">LMG 28165</strain>
    </source>
</reference>
<dbReference type="RefSeq" id="WP_139465364.1">
    <property type="nucleotide sequence ID" value="NZ_VDHJ01000005.1"/>
</dbReference>
<dbReference type="Pfam" id="PF06013">
    <property type="entry name" value="WXG100"/>
    <property type="match status" value="1"/>
</dbReference>
<dbReference type="InterPro" id="IPR036689">
    <property type="entry name" value="ESAT-6-like_sf"/>
</dbReference>
<gene>
    <name evidence="2" type="ORF">FHE74_04785</name>
</gene>
<keyword evidence="3" id="KW-1185">Reference proteome</keyword>
<proteinExistence type="inferred from homology"/>
<evidence type="ECO:0000313" key="2">
    <source>
        <dbReference type="EMBL" id="TNL98519.1"/>
    </source>
</evidence>
<dbReference type="EMBL" id="VDHJ01000005">
    <property type="protein sequence ID" value="TNL98519.1"/>
    <property type="molecule type" value="Genomic_DNA"/>
</dbReference>
<dbReference type="SUPFAM" id="SSF140453">
    <property type="entry name" value="EsxAB dimer-like"/>
    <property type="match status" value="1"/>
</dbReference>
<accession>A0A5C4U4A6</accession>
<name>A0A5C4U4A6_9CORY</name>
<comment type="caution">
    <text evidence="2">The sequence shown here is derived from an EMBL/GenBank/DDBJ whole genome shotgun (WGS) entry which is preliminary data.</text>
</comment>
<dbReference type="Proteomes" id="UP000312032">
    <property type="component" value="Unassembled WGS sequence"/>
</dbReference>
<dbReference type="InterPro" id="IPR010310">
    <property type="entry name" value="T7SS_ESAT-6-like"/>
</dbReference>
<dbReference type="OrthoDB" id="4554345at2"/>
<evidence type="ECO:0000313" key="3">
    <source>
        <dbReference type="Proteomes" id="UP000312032"/>
    </source>
</evidence>
<dbReference type="NCBIfam" id="TIGR03930">
    <property type="entry name" value="WXG100_ESAT6"/>
    <property type="match status" value="1"/>
</dbReference>
<dbReference type="Gene3D" id="1.10.287.1060">
    <property type="entry name" value="ESAT-6-like"/>
    <property type="match status" value="1"/>
</dbReference>
<sequence length="104" mass="11104">MTQLFTTEAEVMVSTAANVDDTNARVQGELSRLADVVDTLRGSWAGTAQASFDNLMERYDAAAQRLQQALTSIAENLRSNAGNFSDVEASNETAFNSVASGLNL</sequence>
<protein>
    <recommendedName>
        <fullName evidence="1">ESAT-6-like protein</fullName>
    </recommendedName>
</protein>
<dbReference type="AlphaFoldDB" id="A0A5C4U4A6"/>
<organism evidence="2 3">
    <name type="scientific">Corynebacterium tapiri</name>
    <dbReference type="NCBI Taxonomy" id="1448266"/>
    <lineage>
        <taxon>Bacteria</taxon>
        <taxon>Bacillati</taxon>
        <taxon>Actinomycetota</taxon>
        <taxon>Actinomycetes</taxon>
        <taxon>Mycobacteriales</taxon>
        <taxon>Corynebacteriaceae</taxon>
        <taxon>Corynebacterium</taxon>
    </lineage>
</organism>
<comment type="similarity">
    <text evidence="1">Belongs to the WXG100 family.</text>
</comment>
<evidence type="ECO:0000256" key="1">
    <source>
        <dbReference type="RuleBase" id="RU362001"/>
    </source>
</evidence>